<dbReference type="InterPro" id="IPR050372">
    <property type="entry name" value="Neurexin-related_CASP"/>
</dbReference>
<dbReference type="Proteomes" id="UP001497382">
    <property type="component" value="Unassembled WGS sequence"/>
</dbReference>
<proteinExistence type="predicted"/>
<dbReference type="Pfam" id="PF02210">
    <property type="entry name" value="Laminin_G_2"/>
    <property type="match status" value="1"/>
</dbReference>
<evidence type="ECO:0000256" key="1">
    <source>
        <dbReference type="PROSITE-ProRule" id="PRU00122"/>
    </source>
</evidence>
<feature type="domain" description="Laminin G" evidence="3">
    <location>
        <begin position="34"/>
        <end position="208"/>
    </location>
</feature>
<protein>
    <recommendedName>
        <fullName evidence="3">Laminin G domain-containing protein</fullName>
    </recommendedName>
</protein>
<name>A0AAV2A1H2_9ARAC</name>
<evidence type="ECO:0000256" key="2">
    <source>
        <dbReference type="SAM" id="SignalP"/>
    </source>
</evidence>
<dbReference type="InterPro" id="IPR001791">
    <property type="entry name" value="Laminin_G"/>
</dbReference>
<dbReference type="PANTHER" id="PTHR15036">
    <property type="entry name" value="PIKACHURIN-LIKE PROTEIN"/>
    <property type="match status" value="1"/>
</dbReference>
<evidence type="ECO:0000259" key="3">
    <source>
        <dbReference type="PROSITE" id="PS50025"/>
    </source>
</evidence>
<gene>
    <name evidence="4" type="ORF">LARSCL_LOCUS9440</name>
</gene>
<sequence length="252" mass="28285">MVRSVDFRTWTLLWTLQILVLFLPPFQGPFAVESASFFGASFLKVPLQDAQSKTDIYLRFRTHRASAFLFLAAGSSDYCLVVLENGEIQVRINLGAGEAVLSSTSGLSLNDLLWHELELHRTDADLTLVIDGIHDTYLDIPGRFFELNVKYGVFIGGVGGFSELFLGNIPNFRGCIDDVLFNGHDILKMAAASSLTDEHNLFSVTWNCSEEFEALSNQPISFVDKAIYDLRTYIHVDMKFSKDTWQPTARGR</sequence>
<dbReference type="PROSITE" id="PS50025">
    <property type="entry name" value="LAM_G_DOMAIN"/>
    <property type="match status" value="1"/>
</dbReference>
<dbReference type="InterPro" id="IPR013320">
    <property type="entry name" value="ConA-like_dom_sf"/>
</dbReference>
<keyword evidence="5" id="KW-1185">Reference proteome</keyword>
<evidence type="ECO:0000313" key="5">
    <source>
        <dbReference type="Proteomes" id="UP001497382"/>
    </source>
</evidence>
<dbReference type="CDD" id="cd00110">
    <property type="entry name" value="LamG"/>
    <property type="match status" value="1"/>
</dbReference>
<feature type="chain" id="PRO_5043685087" description="Laminin G domain-containing protein" evidence="2">
    <location>
        <begin position="32"/>
        <end position="252"/>
    </location>
</feature>
<comment type="caution">
    <text evidence="1">Lacks conserved residue(s) required for the propagation of feature annotation.</text>
</comment>
<dbReference type="PANTHER" id="PTHR15036:SF56">
    <property type="entry name" value="KON-TIKI, ISOFORM B"/>
    <property type="match status" value="1"/>
</dbReference>
<organism evidence="4 5">
    <name type="scientific">Larinioides sclopetarius</name>
    <dbReference type="NCBI Taxonomy" id="280406"/>
    <lineage>
        <taxon>Eukaryota</taxon>
        <taxon>Metazoa</taxon>
        <taxon>Ecdysozoa</taxon>
        <taxon>Arthropoda</taxon>
        <taxon>Chelicerata</taxon>
        <taxon>Arachnida</taxon>
        <taxon>Araneae</taxon>
        <taxon>Araneomorphae</taxon>
        <taxon>Entelegynae</taxon>
        <taxon>Araneoidea</taxon>
        <taxon>Araneidae</taxon>
        <taxon>Larinioides</taxon>
    </lineage>
</organism>
<comment type="caution">
    <text evidence="4">The sequence shown here is derived from an EMBL/GenBank/DDBJ whole genome shotgun (WGS) entry which is preliminary data.</text>
</comment>
<accession>A0AAV2A1H2</accession>
<dbReference type="EMBL" id="CAXIEN010000105">
    <property type="protein sequence ID" value="CAL1277839.1"/>
    <property type="molecule type" value="Genomic_DNA"/>
</dbReference>
<dbReference type="AlphaFoldDB" id="A0AAV2A1H2"/>
<dbReference type="Gene3D" id="2.60.120.200">
    <property type="match status" value="1"/>
</dbReference>
<dbReference type="SMART" id="SM00282">
    <property type="entry name" value="LamG"/>
    <property type="match status" value="1"/>
</dbReference>
<feature type="signal peptide" evidence="2">
    <location>
        <begin position="1"/>
        <end position="31"/>
    </location>
</feature>
<evidence type="ECO:0000313" key="4">
    <source>
        <dbReference type="EMBL" id="CAL1277839.1"/>
    </source>
</evidence>
<dbReference type="SUPFAM" id="SSF49899">
    <property type="entry name" value="Concanavalin A-like lectins/glucanases"/>
    <property type="match status" value="1"/>
</dbReference>
<keyword evidence="2" id="KW-0732">Signal</keyword>
<reference evidence="4 5" key="1">
    <citation type="submission" date="2024-04" db="EMBL/GenBank/DDBJ databases">
        <authorList>
            <person name="Rising A."/>
            <person name="Reimegard J."/>
            <person name="Sonavane S."/>
            <person name="Akerstrom W."/>
            <person name="Nylinder S."/>
            <person name="Hedman E."/>
            <person name="Kallberg Y."/>
        </authorList>
    </citation>
    <scope>NUCLEOTIDE SEQUENCE [LARGE SCALE GENOMIC DNA]</scope>
</reference>